<dbReference type="EMBL" id="BAABIG010000057">
    <property type="protein sequence ID" value="GAA4814782.1"/>
    <property type="molecule type" value="Genomic_DNA"/>
</dbReference>
<protein>
    <recommendedName>
        <fullName evidence="4">Small hydrophilic protein</fullName>
    </recommendedName>
</protein>
<evidence type="ECO:0000256" key="1">
    <source>
        <dbReference type="SAM" id="MobiDB-lite"/>
    </source>
</evidence>
<dbReference type="RefSeq" id="WP_345622834.1">
    <property type="nucleotide sequence ID" value="NZ_BAABIG010000057.1"/>
</dbReference>
<gene>
    <name evidence="2" type="ORF">GCM10023220_53330</name>
</gene>
<feature type="region of interest" description="Disordered" evidence="1">
    <location>
        <begin position="1"/>
        <end position="53"/>
    </location>
</feature>
<feature type="compositionally biased region" description="Basic and acidic residues" evidence="1">
    <location>
        <begin position="1"/>
        <end position="13"/>
    </location>
</feature>
<organism evidence="2 3">
    <name type="scientific">Streptomyces ziwulingensis</name>
    <dbReference type="NCBI Taxonomy" id="1045501"/>
    <lineage>
        <taxon>Bacteria</taxon>
        <taxon>Bacillati</taxon>
        <taxon>Actinomycetota</taxon>
        <taxon>Actinomycetes</taxon>
        <taxon>Kitasatosporales</taxon>
        <taxon>Streptomycetaceae</taxon>
        <taxon>Streptomyces</taxon>
    </lineage>
</organism>
<evidence type="ECO:0000313" key="3">
    <source>
        <dbReference type="Proteomes" id="UP001501265"/>
    </source>
</evidence>
<feature type="compositionally biased region" description="Basic residues" evidence="1">
    <location>
        <begin position="44"/>
        <end position="53"/>
    </location>
</feature>
<evidence type="ECO:0008006" key="4">
    <source>
        <dbReference type="Google" id="ProtNLM"/>
    </source>
</evidence>
<reference evidence="3" key="1">
    <citation type="journal article" date="2019" name="Int. J. Syst. Evol. Microbiol.">
        <title>The Global Catalogue of Microorganisms (GCM) 10K type strain sequencing project: providing services to taxonomists for standard genome sequencing and annotation.</title>
        <authorList>
            <consortium name="The Broad Institute Genomics Platform"/>
            <consortium name="The Broad Institute Genome Sequencing Center for Infectious Disease"/>
            <person name="Wu L."/>
            <person name="Ma J."/>
        </authorList>
    </citation>
    <scope>NUCLEOTIDE SEQUENCE [LARGE SCALE GENOMIC DNA]</scope>
    <source>
        <strain evidence="3">JCM 18081</strain>
    </source>
</reference>
<comment type="caution">
    <text evidence="2">The sequence shown here is derived from an EMBL/GenBank/DDBJ whole genome shotgun (WGS) entry which is preliminary data.</text>
</comment>
<evidence type="ECO:0000313" key="2">
    <source>
        <dbReference type="EMBL" id="GAA4814782.1"/>
    </source>
</evidence>
<sequence length="53" mass="6126">MAKNKSNRDRKQSQAEPARQTARPAVREREELAPQLSPADVVSRKRQKRFGHN</sequence>
<accession>A0ABP9CPI2</accession>
<proteinExistence type="predicted"/>
<name>A0ABP9CPI2_9ACTN</name>
<keyword evidence="3" id="KW-1185">Reference proteome</keyword>
<dbReference type="Proteomes" id="UP001501265">
    <property type="component" value="Unassembled WGS sequence"/>
</dbReference>